<dbReference type="AlphaFoldDB" id="A0A2U3E003"/>
<evidence type="ECO:0000313" key="2">
    <source>
        <dbReference type="EMBL" id="PWI67840.1"/>
    </source>
</evidence>
<proteinExistence type="predicted"/>
<evidence type="ECO:0000313" key="3">
    <source>
        <dbReference type="Proteomes" id="UP000245956"/>
    </source>
</evidence>
<evidence type="ECO:0000256" key="1">
    <source>
        <dbReference type="SAM" id="MobiDB-lite"/>
    </source>
</evidence>
<comment type="caution">
    <text evidence="2">The sequence shown here is derived from an EMBL/GenBank/DDBJ whole genome shotgun (WGS) entry which is preliminary data.</text>
</comment>
<feature type="region of interest" description="Disordered" evidence="1">
    <location>
        <begin position="229"/>
        <end position="264"/>
    </location>
</feature>
<organism evidence="2 3">
    <name type="scientific">Purpureocillium lilacinum</name>
    <name type="common">Paecilomyces lilacinus</name>
    <dbReference type="NCBI Taxonomy" id="33203"/>
    <lineage>
        <taxon>Eukaryota</taxon>
        <taxon>Fungi</taxon>
        <taxon>Dikarya</taxon>
        <taxon>Ascomycota</taxon>
        <taxon>Pezizomycotina</taxon>
        <taxon>Sordariomycetes</taxon>
        <taxon>Hypocreomycetidae</taxon>
        <taxon>Hypocreales</taxon>
        <taxon>Ophiocordycipitaceae</taxon>
        <taxon>Purpureocillium</taxon>
    </lineage>
</organism>
<sequence length="559" mass="59576">MLARMMGKENDLPALGRRLLRATNPIDPRTALPEPVAIERGGRRRGPKASQPKQLACQPALQSTKDGRPGWMGPRTMTSNLGLGAGRAPCGQGGGDPVGVSASPGGALASAARALEPHRARAPASRALNGSRPSTGCRAPGGSNMPGARARSRVYLRRAKTAVRAVVRVGPPALIVQVPNGCPPLPARPCPCPSSSSLPRRRTVKTADNIVAPSPTASSTTTRLTSRFATKTASRAAPPIGADGSPSCPVARLPSQRPSATHAQHTSAVAAAAAALRRALLCERWPAPVALDSYLVPVSSLGTGGPSFFNPPSSAAHGWLHSKFLSDPDEAHRGLSAPEKLFAVLPSPAAQRKGASDQALAAAHHGPAFRRVLTSPPCSSCRRRCMRHHRSRRLSSAIGTPSCRTSDLPVLDTHHTSKDGLPGPDRTVPLPISRSYDAGFRLPSWGSANPTCPSATDFRLRLLDFRFTTLFIPVTLQHWRHLRRRLFHILAYFDDTSTQGIAVQSPSDYARWLYFCSNLLLDFCFNLLLLDSRCFVSSPAPRPPYTWLLARGPPGPLPA</sequence>
<protein>
    <submittedName>
        <fullName evidence="2">Uncharacterized protein</fullName>
    </submittedName>
</protein>
<gene>
    <name evidence="2" type="ORF">PCL_02761</name>
</gene>
<feature type="region of interest" description="Disordered" evidence="1">
    <location>
        <begin position="121"/>
        <end position="149"/>
    </location>
</feature>
<reference evidence="2 3" key="1">
    <citation type="journal article" date="2016" name="Front. Microbiol.">
        <title>Genome and transcriptome sequences reveal the specific parasitism of the nematophagous Purpureocillium lilacinum 36-1.</title>
        <authorList>
            <person name="Xie J."/>
            <person name="Li S."/>
            <person name="Mo C."/>
            <person name="Xiao X."/>
            <person name="Peng D."/>
            <person name="Wang G."/>
            <person name="Xiao Y."/>
        </authorList>
    </citation>
    <scope>NUCLEOTIDE SEQUENCE [LARGE SCALE GENOMIC DNA]</scope>
    <source>
        <strain evidence="2 3">36-1</strain>
    </source>
</reference>
<dbReference type="Proteomes" id="UP000245956">
    <property type="component" value="Unassembled WGS sequence"/>
</dbReference>
<dbReference type="EMBL" id="LCWV01000017">
    <property type="protein sequence ID" value="PWI67840.1"/>
    <property type="molecule type" value="Genomic_DNA"/>
</dbReference>
<feature type="region of interest" description="Disordered" evidence="1">
    <location>
        <begin position="25"/>
        <end position="81"/>
    </location>
</feature>
<accession>A0A2U3E003</accession>
<name>A0A2U3E003_PURLI</name>